<dbReference type="EMBL" id="CP009922">
    <property type="protein sequence ID" value="AKG41586.1"/>
    <property type="molecule type" value="Genomic_DNA"/>
</dbReference>
<proteinExistence type="predicted"/>
<evidence type="ECO:0000313" key="2">
    <source>
        <dbReference type="Proteomes" id="UP000034034"/>
    </source>
</evidence>
<protein>
    <submittedName>
        <fullName evidence="1">Uncharacterized protein</fullName>
    </submittedName>
</protein>
<name>A0A0F7CMQ8_9ACTN</name>
<accession>A0A0F7CMQ8</accession>
<dbReference type="HOGENOM" id="CLU_3318023_0_0_11"/>
<evidence type="ECO:0000313" key="1">
    <source>
        <dbReference type="EMBL" id="AKG41586.1"/>
    </source>
</evidence>
<dbReference type="PATRIC" id="fig|408015.6.peg.222"/>
<gene>
    <name evidence="1" type="ORF">SXIM_02020</name>
</gene>
<dbReference type="Proteomes" id="UP000034034">
    <property type="component" value="Chromosome"/>
</dbReference>
<organism evidence="1 2">
    <name type="scientific">Streptomyces xiamenensis</name>
    <dbReference type="NCBI Taxonomy" id="408015"/>
    <lineage>
        <taxon>Bacteria</taxon>
        <taxon>Bacillati</taxon>
        <taxon>Actinomycetota</taxon>
        <taxon>Actinomycetes</taxon>
        <taxon>Kitasatosporales</taxon>
        <taxon>Streptomycetaceae</taxon>
        <taxon>Streptomyces</taxon>
    </lineage>
</organism>
<dbReference type="KEGG" id="sxi:SXIM_02020"/>
<reference evidence="1" key="1">
    <citation type="submission" date="2019-08" db="EMBL/GenBank/DDBJ databases">
        <title>Complete genome sequence of a mangrove-derived Streptomyces xiamenensis.</title>
        <authorList>
            <person name="Xu J."/>
        </authorList>
    </citation>
    <scope>NUCLEOTIDE SEQUENCE</scope>
    <source>
        <strain evidence="1">318</strain>
    </source>
</reference>
<dbReference type="AlphaFoldDB" id="A0A0F7CMQ8"/>
<sequence>MASIFVPDALRLTLRLLGFLGGDAGFQAFVVKKSQLSRE</sequence>
<keyword evidence="2" id="KW-1185">Reference proteome</keyword>